<keyword evidence="5 12" id="KW-0227">DNA damage</keyword>
<dbReference type="GO" id="GO:0005634">
    <property type="term" value="C:nucleus"/>
    <property type="evidence" value="ECO:0007669"/>
    <property type="project" value="UniProtKB-SubCell"/>
</dbReference>
<name>T0QIF5_SAPDV</name>
<reference evidence="16 17" key="1">
    <citation type="submission" date="2012-04" db="EMBL/GenBank/DDBJ databases">
        <title>The Genome Sequence of Saprolegnia declina VS20.</title>
        <authorList>
            <consortium name="The Broad Institute Genome Sequencing Platform"/>
            <person name="Russ C."/>
            <person name="Nusbaum C."/>
            <person name="Tyler B."/>
            <person name="van West P."/>
            <person name="Dieguez-Uribeondo J."/>
            <person name="de Bruijn I."/>
            <person name="Tripathy S."/>
            <person name="Jiang R."/>
            <person name="Young S.K."/>
            <person name="Zeng Q."/>
            <person name="Gargeya S."/>
            <person name="Fitzgerald M."/>
            <person name="Haas B."/>
            <person name="Abouelleil A."/>
            <person name="Alvarado L."/>
            <person name="Arachchi H.M."/>
            <person name="Berlin A."/>
            <person name="Chapman S.B."/>
            <person name="Goldberg J."/>
            <person name="Griggs A."/>
            <person name="Gujja S."/>
            <person name="Hansen M."/>
            <person name="Howarth C."/>
            <person name="Imamovic A."/>
            <person name="Larimer J."/>
            <person name="McCowen C."/>
            <person name="Montmayeur A."/>
            <person name="Murphy C."/>
            <person name="Neiman D."/>
            <person name="Pearson M."/>
            <person name="Priest M."/>
            <person name="Roberts A."/>
            <person name="Saif S."/>
            <person name="Shea T."/>
            <person name="Sisk P."/>
            <person name="Sykes S."/>
            <person name="Wortman J."/>
            <person name="Nusbaum C."/>
            <person name="Birren B."/>
        </authorList>
    </citation>
    <scope>NUCLEOTIDE SEQUENCE [LARGE SCALE GENOMIC DNA]</scope>
    <source>
        <strain evidence="16 17">VS20</strain>
    </source>
</reference>
<organism evidence="16 17">
    <name type="scientific">Saprolegnia diclina (strain VS20)</name>
    <dbReference type="NCBI Taxonomy" id="1156394"/>
    <lineage>
        <taxon>Eukaryota</taxon>
        <taxon>Sar</taxon>
        <taxon>Stramenopiles</taxon>
        <taxon>Oomycota</taxon>
        <taxon>Saprolegniomycetes</taxon>
        <taxon>Saprolegniales</taxon>
        <taxon>Saprolegniaceae</taxon>
        <taxon>Saprolegnia</taxon>
    </lineage>
</organism>
<evidence type="ECO:0000256" key="7">
    <source>
        <dbReference type="ARBA" id="ARBA00022839"/>
    </source>
</evidence>
<evidence type="ECO:0000256" key="9">
    <source>
        <dbReference type="ARBA" id="ARBA00023128"/>
    </source>
</evidence>
<keyword evidence="7 12" id="KW-0269">Exonuclease</keyword>
<dbReference type="InterPro" id="IPR036279">
    <property type="entry name" value="5-3_exonuclease_C_sf"/>
</dbReference>
<dbReference type="FunFam" id="3.40.50.1010:FF:000111">
    <property type="entry name" value="Exonuclease 1"/>
    <property type="match status" value="1"/>
</dbReference>
<dbReference type="GeneID" id="19945545"/>
<dbReference type="PANTHER" id="PTHR11081:SF8">
    <property type="entry name" value="EXONUCLEASE 1"/>
    <property type="match status" value="1"/>
</dbReference>
<dbReference type="eggNOG" id="KOG2518">
    <property type="taxonomic scope" value="Eukaryota"/>
</dbReference>
<gene>
    <name evidence="16" type="ORF">SDRG_04818</name>
</gene>
<evidence type="ECO:0000256" key="12">
    <source>
        <dbReference type="RuleBase" id="RU910737"/>
    </source>
</evidence>
<keyword evidence="17" id="KW-1185">Reference proteome</keyword>
<keyword evidence="12" id="KW-0267">Excision nuclease</keyword>
<evidence type="ECO:0000256" key="6">
    <source>
        <dbReference type="ARBA" id="ARBA00022801"/>
    </source>
</evidence>
<dbReference type="EMBL" id="JH767143">
    <property type="protein sequence ID" value="EQC37794.1"/>
    <property type="molecule type" value="Genomic_DNA"/>
</dbReference>
<dbReference type="AlphaFoldDB" id="T0QIF5"/>
<keyword evidence="9" id="KW-0496">Mitochondrion</keyword>
<comment type="cofactor">
    <cofactor evidence="12">
        <name>Mg(2+)</name>
        <dbReference type="ChEBI" id="CHEBI:18420"/>
    </cofactor>
    <text evidence="12">Binds 2 magnesium ions per subunit. They probably participate in the reaction catalyzed by the enzyme. May bind an additional third magnesium ion after substrate binding.</text>
</comment>
<dbReference type="PRINTS" id="PR00853">
    <property type="entry name" value="XPGRADSUPER"/>
</dbReference>
<evidence type="ECO:0000313" key="16">
    <source>
        <dbReference type="EMBL" id="EQC37794.1"/>
    </source>
</evidence>
<dbReference type="CDD" id="cd09857">
    <property type="entry name" value="PIN_EXO1"/>
    <property type="match status" value="1"/>
</dbReference>
<comment type="similarity">
    <text evidence="12">Belongs to the XPG/RAD2 endonuclease family. EXO1 subfamily.</text>
</comment>
<keyword evidence="11 12" id="KW-0539">Nucleus</keyword>
<dbReference type="SMART" id="SM00485">
    <property type="entry name" value="XPGN"/>
    <property type="match status" value="1"/>
</dbReference>
<dbReference type="OMA" id="DVQFRAM"/>
<feature type="domain" description="XPG-I" evidence="14">
    <location>
        <begin position="153"/>
        <end position="221"/>
    </location>
</feature>
<dbReference type="InterPro" id="IPR006085">
    <property type="entry name" value="XPG_DNA_repair_N"/>
</dbReference>
<dbReference type="CDD" id="cd09901">
    <property type="entry name" value="H3TH_FEN1-like"/>
    <property type="match status" value="1"/>
</dbReference>
<keyword evidence="8 12" id="KW-0238">DNA-binding</keyword>
<comment type="subcellular location">
    <subcellularLocation>
        <location evidence="1 12">Nucleus</location>
    </subcellularLocation>
</comment>
<dbReference type="Proteomes" id="UP000030762">
    <property type="component" value="Unassembled WGS sequence"/>
</dbReference>
<dbReference type="EC" id="3.1.-.-" evidence="12"/>
<evidence type="ECO:0000259" key="15">
    <source>
        <dbReference type="SMART" id="SM00485"/>
    </source>
</evidence>
<dbReference type="InterPro" id="IPR019974">
    <property type="entry name" value="XPG_CS"/>
</dbReference>
<sequence>MGVADLLPKLKSIISMTHISKYRGKRAAIDASGWLYKGAYTCVVELGLGTLESDPIGEYTEGEATAPYISYCLARLDLLLEHDITPTFVFDGATVPAKAATNQKRRADREAYRNQGIELHAAGNSGKSFSAFCRSLHVTRAMARKLFVTLRAKHPSVRCLVAPYEADAQLALLSKEKLVDVVFSEDSDCIPYGCKTVFFKLENTGYGEEFRRRYLGANEDITFTGWSEFMFVQFCILSGCDYCPTLKGVGPAAAHALVAAHRTPTRILAALEATYKDFSPSFRQSYLEAILTFRHHLVFDETRQKCRMLNPLSVSTEVLALHGGSLSCLGRVDLPDAVVVGVANGALNPNTHTPEPVDPRKRRSVDGEAPASKRARAV</sequence>
<keyword evidence="12" id="KW-0479">Metal-binding</keyword>
<dbReference type="InterPro" id="IPR006086">
    <property type="entry name" value="XPG-I_dom"/>
</dbReference>
<dbReference type="InParanoid" id="T0QIF5"/>
<dbReference type="GO" id="GO:0003677">
    <property type="term" value="F:DNA binding"/>
    <property type="evidence" value="ECO:0007669"/>
    <property type="project" value="UniProtKB-UniRule"/>
</dbReference>
<dbReference type="InterPro" id="IPR044752">
    <property type="entry name" value="PIN-like_EXO1"/>
</dbReference>
<keyword evidence="6 12" id="KW-0378">Hydrolase</keyword>
<dbReference type="Pfam" id="PF00752">
    <property type="entry name" value="XPG_N"/>
    <property type="match status" value="1"/>
</dbReference>
<evidence type="ECO:0000256" key="1">
    <source>
        <dbReference type="ARBA" id="ARBA00004123"/>
    </source>
</evidence>
<keyword evidence="12" id="KW-0460">Magnesium</keyword>
<evidence type="ECO:0000259" key="14">
    <source>
        <dbReference type="SMART" id="SM00484"/>
    </source>
</evidence>
<dbReference type="GO" id="GO:0017108">
    <property type="term" value="F:5'-flap endonuclease activity"/>
    <property type="evidence" value="ECO:0007669"/>
    <property type="project" value="TreeGrafter"/>
</dbReference>
<protein>
    <recommendedName>
        <fullName evidence="12">Exonuclease 1</fullName>
        <ecNumber evidence="12">3.1.-.-</ecNumber>
    </recommendedName>
</protein>
<dbReference type="GO" id="GO:0006281">
    <property type="term" value="P:DNA repair"/>
    <property type="evidence" value="ECO:0007669"/>
    <property type="project" value="UniProtKB-UniRule"/>
</dbReference>
<dbReference type="Pfam" id="PF00867">
    <property type="entry name" value="XPG_I"/>
    <property type="match status" value="1"/>
</dbReference>
<dbReference type="OrthoDB" id="26491at2759"/>
<evidence type="ECO:0000256" key="11">
    <source>
        <dbReference type="ARBA" id="ARBA00023242"/>
    </source>
</evidence>
<comment type="function">
    <text evidence="12">5'-&gt;3' double-stranded DNA exonuclease which may also possess a cryptic 3'-&gt;5' double-stranded DNA exonuclease activity. Functions in DNA mismatch repair.</text>
</comment>
<dbReference type="InterPro" id="IPR006084">
    <property type="entry name" value="XPG/Rad2"/>
</dbReference>
<dbReference type="SUPFAM" id="SSF88723">
    <property type="entry name" value="PIN domain-like"/>
    <property type="match status" value="1"/>
</dbReference>
<dbReference type="SMART" id="SM00484">
    <property type="entry name" value="XPGI"/>
    <property type="match status" value="1"/>
</dbReference>
<keyword evidence="3 12" id="KW-0540">Nuclease</keyword>
<dbReference type="SUPFAM" id="SSF47807">
    <property type="entry name" value="5' to 3' exonuclease, C-terminal subdomain"/>
    <property type="match status" value="1"/>
</dbReference>
<dbReference type="PANTHER" id="PTHR11081">
    <property type="entry name" value="FLAP ENDONUCLEASE FAMILY MEMBER"/>
    <property type="match status" value="1"/>
</dbReference>
<evidence type="ECO:0000256" key="5">
    <source>
        <dbReference type="ARBA" id="ARBA00022763"/>
    </source>
</evidence>
<dbReference type="STRING" id="1156394.T0QIF5"/>
<evidence type="ECO:0000256" key="13">
    <source>
        <dbReference type="SAM" id="MobiDB-lite"/>
    </source>
</evidence>
<feature type="domain" description="XPG N-terminal" evidence="15">
    <location>
        <begin position="1"/>
        <end position="112"/>
    </location>
</feature>
<keyword evidence="2" id="KW-0597">Phosphoprotein</keyword>
<dbReference type="VEuPathDB" id="FungiDB:SDRG_04818"/>
<evidence type="ECO:0000313" key="17">
    <source>
        <dbReference type="Proteomes" id="UP000030762"/>
    </source>
</evidence>
<evidence type="ECO:0000256" key="8">
    <source>
        <dbReference type="ARBA" id="ARBA00023125"/>
    </source>
</evidence>
<keyword evidence="12" id="KW-0228">DNA excision</keyword>
<dbReference type="InterPro" id="IPR029060">
    <property type="entry name" value="PIN-like_dom_sf"/>
</dbReference>
<dbReference type="Gene3D" id="1.10.150.20">
    <property type="entry name" value="5' to 3' exonuclease, C-terminal subdomain"/>
    <property type="match status" value="1"/>
</dbReference>
<dbReference type="PROSITE" id="PS00842">
    <property type="entry name" value="XPG_2"/>
    <property type="match status" value="1"/>
</dbReference>
<evidence type="ECO:0000256" key="3">
    <source>
        <dbReference type="ARBA" id="ARBA00022722"/>
    </source>
</evidence>
<accession>T0QIF5</accession>
<dbReference type="GO" id="GO:0035312">
    <property type="term" value="F:5'-3' DNA exonuclease activity"/>
    <property type="evidence" value="ECO:0007669"/>
    <property type="project" value="UniProtKB-UniRule"/>
</dbReference>
<keyword evidence="4" id="KW-0255">Endonuclease</keyword>
<evidence type="ECO:0000256" key="10">
    <source>
        <dbReference type="ARBA" id="ARBA00023204"/>
    </source>
</evidence>
<evidence type="ECO:0000256" key="2">
    <source>
        <dbReference type="ARBA" id="ARBA00022553"/>
    </source>
</evidence>
<feature type="region of interest" description="Disordered" evidence="13">
    <location>
        <begin position="345"/>
        <end position="378"/>
    </location>
</feature>
<dbReference type="RefSeq" id="XP_008608727.1">
    <property type="nucleotide sequence ID" value="XM_008610505.1"/>
</dbReference>
<dbReference type="Gene3D" id="3.40.50.1010">
    <property type="entry name" value="5'-nuclease"/>
    <property type="match status" value="1"/>
</dbReference>
<proteinExistence type="inferred from homology"/>
<dbReference type="GO" id="GO:0046872">
    <property type="term" value="F:metal ion binding"/>
    <property type="evidence" value="ECO:0007669"/>
    <property type="project" value="UniProtKB-UniRule"/>
</dbReference>
<keyword evidence="10 12" id="KW-0234">DNA repair</keyword>
<evidence type="ECO:0000256" key="4">
    <source>
        <dbReference type="ARBA" id="ARBA00022759"/>
    </source>
</evidence>